<dbReference type="PANTHER" id="PTHR30352:SF4">
    <property type="entry name" value="PYRUVATE FORMATE-LYASE 2-ACTIVATING ENZYME"/>
    <property type="match status" value="1"/>
</dbReference>
<protein>
    <submittedName>
        <fullName evidence="9">Glycyl-radical enzyme activating protein</fullName>
    </submittedName>
</protein>
<gene>
    <name evidence="9" type="ORF">DHW31_00345</name>
</gene>
<dbReference type="InterPro" id="IPR013785">
    <property type="entry name" value="Aldolase_TIM"/>
</dbReference>
<keyword evidence="4" id="KW-0479">Metal-binding</keyword>
<evidence type="ECO:0000256" key="6">
    <source>
        <dbReference type="ARBA" id="ARBA00023014"/>
    </source>
</evidence>
<dbReference type="SFLD" id="SFLDG01118">
    <property type="entry name" value="activating_enzymes__group_2"/>
    <property type="match status" value="1"/>
</dbReference>
<dbReference type="InterPro" id="IPR007197">
    <property type="entry name" value="rSAM"/>
</dbReference>
<dbReference type="GO" id="GO:0051539">
    <property type="term" value="F:4 iron, 4 sulfur cluster binding"/>
    <property type="evidence" value="ECO:0007669"/>
    <property type="project" value="UniProtKB-KW"/>
</dbReference>
<evidence type="ECO:0000256" key="1">
    <source>
        <dbReference type="ARBA" id="ARBA00001966"/>
    </source>
</evidence>
<feature type="domain" description="4Fe-4S ferredoxin-type" evidence="7">
    <location>
        <begin position="90"/>
        <end position="119"/>
    </location>
</feature>
<evidence type="ECO:0000313" key="10">
    <source>
        <dbReference type="Proteomes" id="UP000263098"/>
    </source>
</evidence>
<comment type="cofactor">
    <cofactor evidence="1">
        <name>[4Fe-4S] cluster</name>
        <dbReference type="ChEBI" id="CHEBI:49883"/>
    </cofactor>
</comment>
<dbReference type="InterPro" id="IPR017900">
    <property type="entry name" value="4Fe4S_Fe_S_CS"/>
</dbReference>
<dbReference type="SFLD" id="SFLDG01066">
    <property type="entry name" value="organic_radical-activating_enz"/>
    <property type="match status" value="1"/>
</dbReference>
<evidence type="ECO:0000256" key="4">
    <source>
        <dbReference type="ARBA" id="ARBA00022723"/>
    </source>
</evidence>
<dbReference type="SFLD" id="SFLDS00029">
    <property type="entry name" value="Radical_SAM"/>
    <property type="match status" value="1"/>
</dbReference>
<dbReference type="InterPro" id="IPR034457">
    <property type="entry name" value="Organic_radical-activating"/>
</dbReference>
<dbReference type="Gene3D" id="3.30.70.20">
    <property type="match status" value="1"/>
</dbReference>
<organism evidence="9 10">
    <name type="scientific">Bacteroides graminisolvens</name>
    <dbReference type="NCBI Taxonomy" id="477666"/>
    <lineage>
        <taxon>Bacteria</taxon>
        <taxon>Pseudomonadati</taxon>
        <taxon>Bacteroidota</taxon>
        <taxon>Bacteroidia</taxon>
        <taxon>Bacteroidales</taxon>
        <taxon>Bacteroidaceae</taxon>
        <taxon>Bacteroides</taxon>
    </lineage>
</organism>
<dbReference type="PROSITE" id="PS51918">
    <property type="entry name" value="RADICAL_SAM"/>
    <property type="match status" value="1"/>
</dbReference>
<dbReference type="PANTHER" id="PTHR30352">
    <property type="entry name" value="PYRUVATE FORMATE-LYASE-ACTIVATING ENZYME"/>
    <property type="match status" value="1"/>
</dbReference>
<dbReference type="InterPro" id="IPR058240">
    <property type="entry name" value="rSAM_sf"/>
</dbReference>
<dbReference type="Pfam" id="PF13353">
    <property type="entry name" value="Fer4_12"/>
    <property type="match status" value="1"/>
</dbReference>
<keyword evidence="2" id="KW-0004">4Fe-4S</keyword>
<name>A0A3D2SD27_9BACE</name>
<evidence type="ECO:0000256" key="5">
    <source>
        <dbReference type="ARBA" id="ARBA00023004"/>
    </source>
</evidence>
<dbReference type="SUPFAM" id="SSF54862">
    <property type="entry name" value="4Fe-4S ferredoxins"/>
    <property type="match status" value="1"/>
</dbReference>
<evidence type="ECO:0000313" key="9">
    <source>
        <dbReference type="EMBL" id="HCK23231.1"/>
    </source>
</evidence>
<evidence type="ECO:0000259" key="8">
    <source>
        <dbReference type="PROSITE" id="PS51918"/>
    </source>
</evidence>
<dbReference type="InterPro" id="IPR017896">
    <property type="entry name" value="4Fe4S_Fe-S-bd"/>
</dbReference>
<keyword evidence="6" id="KW-0411">Iron-sulfur</keyword>
<dbReference type="PIRSF" id="PIRSF000371">
    <property type="entry name" value="PFL_act_enz"/>
    <property type="match status" value="1"/>
</dbReference>
<evidence type="ECO:0000256" key="3">
    <source>
        <dbReference type="ARBA" id="ARBA00022691"/>
    </source>
</evidence>
<dbReference type="GO" id="GO:0016491">
    <property type="term" value="F:oxidoreductase activity"/>
    <property type="evidence" value="ECO:0007669"/>
    <property type="project" value="InterPro"/>
</dbReference>
<dbReference type="PROSITE" id="PS51379">
    <property type="entry name" value="4FE4S_FER_2"/>
    <property type="match status" value="1"/>
</dbReference>
<dbReference type="InterPro" id="IPR040074">
    <property type="entry name" value="BssD/PflA/YjjW"/>
</dbReference>
<sequence>MKINSVCLELEESKSSPGIRVFDIAELSRYDGPGIRTVVYLQGCNAGCEWCHSPHSQSSVSPLMFLSSLCTACHRCVDACKQGVHKFINMKHCIDRSKCIQCGNCIKECPASVSGVSGSALSLPTAYATVDSLWEQIYPYLLLTKKSGGGITLSGGEALLQPQASIELLRRCREAGIHTSVETSGLLPVTIYRNVAPLVDTWMFGMRVITGKNHPRHDDHIRQVMTELAKHKCSILPRIPMVPGFYDCDDVLHSILSLLQQYHIDSIYLNPWNRNFDVNYYNSGIPLKMAVPSAREVATCESKIVSFFTHFKFDLYE</sequence>
<dbReference type="AlphaFoldDB" id="A0A3D2SD27"/>
<accession>A0A3D2SD27</accession>
<keyword evidence="5" id="KW-0408">Iron</keyword>
<dbReference type="PROSITE" id="PS00198">
    <property type="entry name" value="4FE4S_FER_1"/>
    <property type="match status" value="1"/>
</dbReference>
<comment type="caution">
    <text evidence="9">The sequence shown here is derived from an EMBL/GenBank/DDBJ whole genome shotgun (WGS) entry which is preliminary data.</text>
</comment>
<evidence type="ECO:0000256" key="2">
    <source>
        <dbReference type="ARBA" id="ARBA00022485"/>
    </source>
</evidence>
<feature type="domain" description="Radical SAM core" evidence="8">
    <location>
        <begin position="30"/>
        <end position="308"/>
    </location>
</feature>
<evidence type="ECO:0000259" key="7">
    <source>
        <dbReference type="PROSITE" id="PS51379"/>
    </source>
</evidence>
<dbReference type="EMBL" id="DPVG01000009">
    <property type="protein sequence ID" value="HCK23231.1"/>
    <property type="molecule type" value="Genomic_DNA"/>
</dbReference>
<keyword evidence="3" id="KW-0949">S-adenosyl-L-methionine</keyword>
<dbReference type="Proteomes" id="UP000263098">
    <property type="component" value="Unassembled WGS sequence"/>
</dbReference>
<dbReference type="Gene3D" id="3.20.20.70">
    <property type="entry name" value="Aldolase class I"/>
    <property type="match status" value="1"/>
</dbReference>
<dbReference type="InterPro" id="IPR012839">
    <property type="entry name" value="Organic_radical_activase"/>
</dbReference>
<reference evidence="9 10" key="1">
    <citation type="journal article" date="2018" name="Nat. Biotechnol.">
        <title>A standardized bacterial taxonomy based on genome phylogeny substantially revises the tree of life.</title>
        <authorList>
            <person name="Parks D.H."/>
            <person name="Chuvochina M."/>
            <person name="Waite D.W."/>
            <person name="Rinke C."/>
            <person name="Skarshewski A."/>
            <person name="Chaumeil P.A."/>
            <person name="Hugenholtz P."/>
        </authorList>
    </citation>
    <scope>NUCLEOTIDE SEQUENCE [LARGE SCALE GENOMIC DNA]</scope>
    <source>
        <strain evidence="9">UBA9667</strain>
    </source>
</reference>
<proteinExistence type="predicted"/>
<dbReference type="SUPFAM" id="SSF102114">
    <property type="entry name" value="Radical SAM enzymes"/>
    <property type="match status" value="1"/>
</dbReference>
<dbReference type="GO" id="GO:0046872">
    <property type="term" value="F:metal ion binding"/>
    <property type="evidence" value="ECO:0007669"/>
    <property type="project" value="UniProtKB-KW"/>
</dbReference>
<dbReference type="NCBIfam" id="TIGR02494">
    <property type="entry name" value="PFLE_PFLC"/>
    <property type="match status" value="1"/>
</dbReference>